<dbReference type="PROSITE" id="PS00134">
    <property type="entry name" value="TRYPSIN_HIS"/>
    <property type="match status" value="1"/>
</dbReference>
<dbReference type="PROSITE" id="PS00135">
    <property type="entry name" value="TRYPSIN_SER"/>
    <property type="match status" value="1"/>
</dbReference>
<dbReference type="PANTHER" id="PTHR10933:SF9">
    <property type="entry name" value="IMMUNOGLOBULIN-BINDING PROTEIN 1"/>
    <property type="match status" value="1"/>
</dbReference>
<evidence type="ECO:0000256" key="8">
    <source>
        <dbReference type="ARBA" id="ARBA00022825"/>
    </source>
</evidence>
<keyword evidence="2" id="KW-0768">Sushi</keyword>
<dbReference type="GO" id="GO:0042381">
    <property type="term" value="P:hemolymph coagulation"/>
    <property type="evidence" value="ECO:0007669"/>
    <property type="project" value="UniProtKB-KW"/>
</dbReference>
<dbReference type="InterPro" id="IPR022700">
    <property type="entry name" value="CLIP"/>
</dbReference>
<dbReference type="GO" id="GO:0004252">
    <property type="term" value="F:serine-type endopeptidase activity"/>
    <property type="evidence" value="ECO:0007669"/>
    <property type="project" value="InterPro"/>
</dbReference>
<dbReference type="InterPro" id="IPR038565">
    <property type="entry name" value="CLIP_sf"/>
</dbReference>
<evidence type="ECO:0000256" key="14">
    <source>
        <dbReference type="ARBA" id="ARBA00066707"/>
    </source>
</evidence>
<dbReference type="PANTHER" id="PTHR10933">
    <property type="entry name" value="IMMUNOGLOBULIN-BINDING PROTEIN 1"/>
    <property type="match status" value="1"/>
</dbReference>
<evidence type="ECO:0000256" key="1">
    <source>
        <dbReference type="ARBA" id="ARBA00022536"/>
    </source>
</evidence>
<dbReference type="Pfam" id="PF00089">
    <property type="entry name" value="Trypsin"/>
    <property type="match status" value="1"/>
</dbReference>
<dbReference type="Gene3D" id="1.25.40.540">
    <property type="entry name" value="TAP42-like family"/>
    <property type="match status" value="1"/>
</dbReference>
<keyword evidence="6 15" id="KW-0378">Hydrolase</keyword>
<dbReference type="Gene3D" id="2.40.10.10">
    <property type="entry name" value="Trypsin-like serine proteases"/>
    <property type="match status" value="2"/>
</dbReference>
<protein>
    <recommendedName>
        <fullName evidence="14">limulus clotting factor C</fullName>
        <ecNumber evidence="14">3.4.21.84</ecNumber>
    </recommendedName>
</protein>
<evidence type="ECO:0000256" key="2">
    <source>
        <dbReference type="ARBA" id="ARBA00022659"/>
    </source>
</evidence>
<dbReference type="GO" id="GO:0007155">
    <property type="term" value="P:cell adhesion"/>
    <property type="evidence" value="ECO:0007669"/>
    <property type="project" value="UniProtKB-KW"/>
</dbReference>
<dbReference type="FunFam" id="1.25.40.540:FF:000003">
    <property type="entry name" value="Immunoglobulin (CD79A)-binding protein 1"/>
    <property type="match status" value="1"/>
</dbReference>
<dbReference type="PROSITE" id="PS50240">
    <property type="entry name" value="TRYPSIN_DOM"/>
    <property type="match status" value="1"/>
</dbReference>
<sequence>MDEESVKLSKLFDKGFNLHLELKDSTLSTNDRPFQTKVSEAIRALEESTGLVNELSLFSSNESVEEIATKNVKYLLLPALLADLTLMSQTTQRSEVLKTAEIYFNDFIQRLNDYQICDIDIKRTDSSSEDKQVVSSSREPSLDSAVFNRNDKIRRYKEGKQMDNRLIELRQRMAQTDEDIDDEVLRDYYLTLLKRWISLSLEELSAIETEKPILEHMKLMKASNKDGRPRGKPTASPKLKPIIITRNEMQKKVYGLGYPSLPTVSIDDFITQKVDEGSLAITKSNPIYDNYLMDWAENPDKKRMEDETEEERKEILVERDNPQALRRAREMDDWKDVDFPVEETESCITPDGKTGICEPLVRCDQLLSSRNLKVLRQSICGYDNEVPNVCCPIAKKVTQSIAKPRPTRPPTKRPKAPKTRPTLRATTSMPRDVINDQPSGPNSGLRPRKLPELSHPGAWPWMAAVFIEDSDNQGSFIAQCGGALISEQEIITASHCVVEGGQVLTPSKIRIRLGEHNIMKRTKDDAEVDYNVIKVTAHPDFEPQTYKNDVAIIKLSQRVRFNRRVWPICLPYDTRVLTSEENVGRSGFIIGWGRLEFNGKTSEELREASIEIVSNNECGKAFDKVVKITDEYLCAGTTGSTKDSCQGDSGGPLIQVDPENKKYYLTGIVSFGKRCATPGFPGVYARII</sequence>
<gene>
    <name evidence="19" type="ORF">ONB1V03_LOCUS6425</name>
</gene>
<dbReference type="SMART" id="SM00020">
    <property type="entry name" value="Tryp_SPc"/>
    <property type="match status" value="1"/>
</dbReference>
<dbReference type="GO" id="GO:0030246">
    <property type="term" value="F:carbohydrate binding"/>
    <property type="evidence" value="ECO:0007669"/>
    <property type="project" value="UniProtKB-KW"/>
</dbReference>
<evidence type="ECO:0000259" key="18">
    <source>
        <dbReference type="PROSITE" id="PS51888"/>
    </source>
</evidence>
<evidence type="ECO:0000313" key="20">
    <source>
        <dbReference type="Proteomes" id="UP000728032"/>
    </source>
</evidence>
<dbReference type="GO" id="GO:0009966">
    <property type="term" value="P:regulation of signal transduction"/>
    <property type="evidence" value="ECO:0007669"/>
    <property type="project" value="InterPro"/>
</dbReference>
<dbReference type="FunFam" id="2.40.10.10:FF:000120">
    <property type="entry name" value="Putative serine protease"/>
    <property type="match status" value="1"/>
</dbReference>
<evidence type="ECO:0000256" key="12">
    <source>
        <dbReference type="ARBA" id="ARBA00034730"/>
    </source>
</evidence>
<dbReference type="EMBL" id="OC917705">
    <property type="protein sequence ID" value="CAD7647787.1"/>
    <property type="molecule type" value="Genomic_DNA"/>
</dbReference>
<comment type="similarity">
    <text evidence="11">Belongs to the peptidase S1 family. CLIP subfamily.</text>
</comment>
<dbReference type="Pfam" id="PF12032">
    <property type="entry name" value="CLIP"/>
    <property type="match status" value="1"/>
</dbReference>
<evidence type="ECO:0000256" key="7">
    <source>
        <dbReference type="ARBA" id="ARBA00022820"/>
    </source>
</evidence>
<dbReference type="InterPro" id="IPR043504">
    <property type="entry name" value="Peptidase_S1_PA_chymotrypsin"/>
</dbReference>
<keyword evidence="20" id="KW-1185">Reference proteome</keyword>
<feature type="domain" description="Clip" evidence="18">
    <location>
        <begin position="346"/>
        <end position="391"/>
    </location>
</feature>
<dbReference type="InterPro" id="IPR007304">
    <property type="entry name" value="TAP46-like"/>
</dbReference>
<keyword evidence="4" id="KW-0732">Signal</keyword>
<evidence type="ECO:0000256" key="11">
    <source>
        <dbReference type="ARBA" id="ARBA00024195"/>
    </source>
</evidence>
<dbReference type="EC" id="3.4.21.84" evidence="14"/>
<dbReference type="PROSITE" id="PS51888">
    <property type="entry name" value="CLIP"/>
    <property type="match status" value="1"/>
</dbReference>
<dbReference type="Proteomes" id="UP000728032">
    <property type="component" value="Unassembled WGS sequence"/>
</dbReference>
<evidence type="ECO:0000256" key="15">
    <source>
        <dbReference type="RuleBase" id="RU363034"/>
    </source>
</evidence>
<dbReference type="GO" id="GO:0006508">
    <property type="term" value="P:proteolysis"/>
    <property type="evidence" value="ECO:0007669"/>
    <property type="project" value="UniProtKB-KW"/>
</dbReference>
<dbReference type="InterPro" id="IPR001314">
    <property type="entry name" value="Peptidase_S1A"/>
</dbReference>
<feature type="domain" description="Peptidase S1" evidence="17">
    <location>
        <begin position="433"/>
        <end position="688"/>
    </location>
</feature>
<dbReference type="SMART" id="SM00680">
    <property type="entry name" value="CLIP"/>
    <property type="match status" value="1"/>
</dbReference>
<dbReference type="InterPro" id="IPR001254">
    <property type="entry name" value="Trypsin_dom"/>
</dbReference>
<dbReference type="InterPro" id="IPR018114">
    <property type="entry name" value="TRYPSIN_HIS"/>
</dbReference>
<keyword evidence="5" id="KW-0430">Lectin</keyword>
<dbReference type="GO" id="GO:0005829">
    <property type="term" value="C:cytosol"/>
    <property type="evidence" value="ECO:0007669"/>
    <property type="project" value="TreeGrafter"/>
</dbReference>
<evidence type="ECO:0000256" key="9">
    <source>
        <dbReference type="ARBA" id="ARBA00022889"/>
    </source>
</evidence>
<dbReference type="InterPro" id="IPR033116">
    <property type="entry name" value="TRYPSIN_SER"/>
</dbReference>
<dbReference type="AlphaFoldDB" id="A0A7R9LWD9"/>
<dbReference type="InterPro" id="IPR009003">
    <property type="entry name" value="Peptidase_S1_PA"/>
</dbReference>
<dbReference type="CDD" id="cd00190">
    <property type="entry name" value="Tryp_SPc"/>
    <property type="match status" value="1"/>
</dbReference>
<evidence type="ECO:0000256" key="13">
    <source>
        <dbReference type="ARBA" id="ARBA00052079"/>
    </source>
</evidence>
<evidence type="ECO:0000256" key="16">
    <source>
        <dbReference type="SAM" id="MobiDB-lite"/>
    </source>
</evidence>
<evidence type="ECO:0000256" key="5">
    <source>
        <dbReference type="ARBA" id="ARBA00022734"/>
    </source>
</evidence>
<feature type="region of interest" description="Disordered" evidence="16">
    <location>
        <begin position="400"/>
        <end position="452"/>
    </location>
</feature>
<evidence type="ECO:0000256" key="10">
    <source>
        <dbReference type="ARBA" id="ARBA00023157"/>
    </source>
</evidence>
<dbReference type="InterPro" id="IPR038511">
    <property type="entry name" value="TAP42/TAP46-like_sf"/>
</dbReference>
<proteinExistence type="inferred from homology"/>
<organism evidence="19">
    <name type="scientific">Oppiella nova</name>
    <dbReference type="NCBI Taxonomy" id="334625"/>
    <lineage>
        <taxon>Eukaryota</taxon>
        <taxon>Metazoa</taxon>
        <taxon>Ecdysozoa</taxon>
        <taxon>Arthropoda</taxon>
        <taxon>Chelicerata</taxon>
        <taxon>Arachnida</taxon>
        <taxon>Acari</taxon>
        <taxon>Acariformes</taxon>
        <taxon>Sarcoptiformes</taxon>
        <taxon>Oribatida</taxon>
        <taxon>Brachypylina</taxon>
        <taxon>Oppioidea</taxon>
        <taxon>Oppiidae</taxon>
        <taxon>Oppiella</taxon>
    </lineage>
</organism>
<evidence type="ECO:0000256" key="6">
    <source>
        <dbReference type="ARBA" id="ARBA00022801"/>
    </source>
</evidence>
<dbReference type="PRINTS" id="PR00722">
    <property type="entry name" value="CHYMOTRYPSIN"/>
</dbReference>
<reference evidence="19" key="1">
    <citation type="submission" date="2020-11" db="EMBL/GenBank/DDBJ databases">
        <authorList>
            <person name="Tran Van P."/>
        </authorList>
    </citation>
    <scope>NUCLEOTIDE SEQUENCE</scope>
</reference>
<dbReference type="EMBL" id="CAJPVJ010002880">
    <property type="protein sequence ID" value="CAG2166910.1"/>
    <property type="molecule type" value="Genomic_DNA"/>
</dbReference>
<keyword evidence="1" id="KW-0245">EGF-like domain</keyword>
<dbReference type="OrthoDB" id="10261753at2759"/>
<name>A0A7R9LWD9_9ACAR</name>
<keyword evidence="10" id="KW-1015">Disulfide bond</keyword>
<dbReference type="GO" id="GO:0035303">
    <property type="term" value="P:regulation of dephosphorylation"/>
    <property type="evidence" value="ECO:0007669"/>
    <property type="project" value="TreeGrafter"/>
</dbReference>
<keyword evidence="8 15" id="KW-0720">Serine protease</keyword>
<evidence type="ECO:0000256" key="3">
    <source>
        <dbReference type="ARBA" id="ARBA00022670"/>
    </source>
</evidence>
<dbReference type="Pfam" id="PF04177">
    <property type="entry name" value="TAP42"/>
    <property type="match status" value="1"/>
</dbReference>
<keyword evidence="9" id="KW-0130">Cell adhesion</keyword>
<comment type="catalytic activity">
    <reaction evidence="13">
        <text>Selective cleavage of 103-Arg-|-Ser-104 and 124-Ile-|-Ile-125 bonds in Limulus clotting factor B to form activated factor B. Cleavage of -Pro-Arg-|-Xaa- bonds in synthetic substrates.</text>
        <dbReference type="EC" id="3.4.21.84"/>
    </reaction>
</comment>
<comment type="similarity">
    <text evidence="12">Belongs to the IGBP1/TAP42 family.</text>
</comment>
<dbReference type="Gene3D" id="3.30.1640.30">
    <property type="match status" value="1"/>
</dbReference>
<evidence type="ECO:0000256" key="4">
    <source>
        <dbReference type="ARBA" id="ARBA00022729"/>
    </source>
</evidence>
<keyword evidence="3 15" id="KW-0645">Protease</keyword>
<evidence type="ECO:0000259" key="17">
    <source>
        <dbReference type="PROSITE" id="PS50240"/>
    </source>
</evidence>
<keyword evidence="7" id="KW-0353">Hemolymph clotting</keyword>
<accession>A0A7R9LWD9</accession>
<dbReference type="SUPFAM" id="SSF50494">
    <property type="entry name" value="Trypsin-like serine proteases"/>
    <property type="match status" value="1"/>
</dbReference>
<dbReference type="GO" id="GO:0051721">
    <property type="term" value="F:protein phosphatase 2A binding"/>
    <property type="evidence" value="ECO:0007669"/>
    <property type="project" value="TreeGrafter"/>
</dbReference>
<evidence type="ECO:0000313" key="19">
    <source>
        <dbReference type="EMBL" id="CAD7647787.1"/>
    </source>
</evidence>